<evidence type="ECO:0000313" key="2">
    <source>
        <dbReference type="Proteomes" id="UP000323632"/>
    </source>
</evidence>
<dbReference type="EMBL" id="VWSH01000002">
    <property type="protein sequence ID" value="KAA5534959.1"/>
    <property type="molecule type" value="Genomic_DNA"/>
</dbReference>
<dbReference type="InterPro" id="IPR025533">
    <property type="entry name" value="DUF4419"/>
</dbReference>
<comment type="caution">
    <text evidence="1">The sequence shown here is derived from an EMBL/GenBank/DDBJ whole genome shotgun (WGS) entry which is preliminary data.</text>
</comment>
<proteinExistence type="predicted"/>
<dbReference type="PANTHER" id="PTHR31252">
    <property type="entry name" value="DUF4419 DOMAIN-CONTAINING PROTEIN"/>
    <property type="match status" value="1"/>
</dbReference>
<dbReference type="PANTHER" id="PTHR31252:SF11">
    <property type="entry name" value="DUF4419 DOMAIN-CONTAINING PROTEIN"/>
    <property type="match status" value="1"/>
</dbReference>
<reference evidence="1 2" key="1">
    <citation type="submission" date="2019-09" db="EMBL/GenBank/DDBJ databases">
        <title>Genome sequence and assembly of Taibaiella sp.</title>
        <authorList>
            <person name="Chhetri G."/>
        </authorList>
    </citation>
    <scope>NUCLEOTIDE SEQUENCE [LARGE SCALE GENOMIC DNA]</scope>
    <source>
        <strain evidence="1 2">KVB11</strain>
    </source>
</reference>
<gene>
    <name evidence="1" type="ORF">F0919_10190</name>
</gene>
<protein>
    <submittedName>
        <fullName evidence="1">DUF4419 domain-containing protein</fullName>
    </submittedName>
</protein>
<dbReference type="Proteomes" id="UP000323632">
    <property type="component" value="Unassembled WGS sequence"/>
</dbReference>
<dbReference type="AlphaFoldDB" id="A0A5M6CP94"/>
<dbReference type="Pfam" id="PF14388">
    <property type="entry name" value="DUF4419"/>
    <property type="match status" value="1"/>
</dbReference>
<keyword evidence="2" id="KW-1185">Reference proteome</keyword>
<organism evidence="1 2">
    <name type="scientific">Taibaiella lutea</name>
    <dbReference type="NCBI Taxonomy" id="2608001"/>
    <lineage>
        <taxon>Bacteria</taxon>
        <taxon>Pseudomonadati</taxon>
        <taxon>Bacteroidota</taxon>
        <taxon>Chitinophagia</taxon>
        <taxon>Chitinophagales</taxon>
        <taxon>Chitinophagaceae</taxon>
        <taxon>Taibaiella</taxon>
    </lineage>
</organism>
<sequence length="321" mass="37559">MDELDPILDEFINASNGKFDKAFWRNMFKYHTEKEYGAPKIIDGWAIKFYPYDKTGKRNDFKMLYSSESLPDERAVVDFKRIDLYPDGHSKTFPMQFVAGFFGLKQNHKTQALEPQIGWLVMPKDTSDKYASQIAHDQEYNSEIRIRVSEIPGEILKLPRINSLSVEFIDSIKIPAELSLIDISYLSLEGDISEKELNKIDSLFPYTIVSTSNHLIHSEFGNKTDYGFYTIDKISQEHWKYVDLYISGKEVVIPESFANKIIDRINIDCRDLTPENKQKIIDKFPNSYLTINDVRIENQQYHSSAKKRKERYEHWKLNNPD</sequence>
<accession>A0A5M6CP94</accession>
<name>A0A5M6CP94_9BACT</name>
<evidence type="ECO:0000313" key="1">
    <source>
        <dbReference type="EMBL" id="KAA5534959.1"/>
    </source>
</evidence>